<feature type="compositionally biased region" description="Basic and acidic residues" evidence="17">
    <location>
        <begin position="340"/>
        <end position="350"/>
    </location>
</feature>
<dbReference type="GO" id="GO:0043657">
    <property type="term" value="C:host cell"/>
    <property type="evidence" value="ECO:0007669"/>
    <property type="project" value="InterPro"/>
</dbReference>
<evidence type="ECO:0000256" key="4">
    <source>
        <dbReference type="ARBA" id="ARBA00004402"/>
    </source>
</evidence>
<keyword evidence="8 18" id="KW-0812">Transmembrane</keyword>
<feature type="region of interest" description="Disordered" evidence="17">
    <location>
        <begin position="170"/>
        <end position="270"/>
    </location>
</feature>
<evidence type="ECO:0000256" key="17">
    <source>
        <dbReference type="SAM" id="MobiDB-lite"/>
    </source>
</evidence>
<keyword evidence="13" id="KW-1031">Host cell junction</keyword>
<reference evidence="19 20" key="1">
    <citation type="journal article" date="2017" name="Virology">
        <title>Genome sequence variation among isolates of monkey B virus (Macacine alphaherpesvirus 1) from captive macaques.</title>
        <authorList>
            <person name="Eberle R."/>
            <person name="Maxwell L.K."/>
            <person name="Nicholson S."/>
            <person name="Black D."/>
            <person name="Jones-Engel L."/>
        </authorList>
    </citation>
    <scope>NUCLEOTIDE SEQUENCE [LARGE SCALE GENOMIC DNA]</scope>
    <source>
        <strain evidence="19">KQ</strain>
    </source>
</reference>
<dbReference type="Pfam" id="PF01688">
    <property type="entry name" value="Herpes_gI"/>
    <property type="match status" value="1"/>
</dbReference>
<evidence type="ECO:0000256" key="12">
    <source>
        <dbReference type="ARBA" id="ARBA00022879"/>
    </source>
</evidence>
<keyword evidence="15" id="KW-0325">Glycoprotein</keyword>
<evidence type="ECO:0000256" key="18">
    <source>
        <dbReference type="SAM" id="Phobius"/>
    </source>
</evidence>
<evidence type="ECO:0000256" key="10">
    <source>
        <dbReference type="ARBA" id="ARBA00022844"/>
    </source>
</evidence>
<dbReference type="GO" id="GO:0044177">
    <property type="term" value="C:host cell Golgi apparatus"/>
    <property type="evidence" value="ECO:0007669"/>
    <property type="project" value="UniProtKB-SubCell"/>
</dbReference>
<comment type="function">
    <text evidence="16">In epithelial cells, the heterodimer gE/gI is required for the cell-to-cell spread of the virus, by sorting nascent virions to cell junctions. Once the virus reaches the cell junctions, virus particles can spread to adjacent cells extremely rapidly through interactions with cellular receptors that accumulate at these junctions. Implicated in basolateral spread in polarized cells. In neuronal cells, gE/gI is essential for the anterograde spread of the infection throughout the host nervous system. Together with US9, the heterodimer gE/gI is involved in the sorting and transport of viral structural components toward axon tips.</text>
</comment>
<organism evidence="19 20">
    <name type="scientific">Macacine alphaherpesvirus 3</name>
    <dbReference type="NCBI Taxonomy" id="2845555"/>
    <lineage>
        <taxon>Viruses</taxon>
        <taxon>Duplodnaviria</taxon>
        <taxon>Heunggongvirae</taxon>
        <taxon>Peploviricota</taxon>
        <taxon>Herviviricetes</taxon>
        <taxon>Herpesvirales</taxon>
        <taxon>Orthoherpesviridae</taxon>
        <taxon>Alphaherpesvirinae</taxon>
        <taxon>Simplexvirus</taxon>
        <taxon>Simplexvirus macacinealpha3</taxon>
    </lineage>
</organism>
<name>A0A1X9WGI2_9ALPH</name>
<evidence type="ECO:0000256" key="15">
    <source>
        <dbReference type="ARBA" id="ARBA00023180"/>
    </source>
</evidence>
<evidence type="ECO:0000313" key="19">
    <source>
        <dbReference type="EMBL" id="ARS01853.1"/>
    </source>
</evidence>
<sequence>MGRLLGFLLALGPWVLAAGVVIRGPTISLVAESLVAAGAVGANGSLLEDLEVPGEFHFLGPQVPHVTYYDGSVELLHYPPGGLCPRVVLVEELTACPRRNAVAFTLCRSTRRAQSPAYAGLTLDPARQPLLRARGPADAVVGFYVVRVWVEGATNASLFPLSLVAFPAEGRPSETPRDREEAGEPCDPDVNPWAPRLRLSDVFAPATPPPAAGTPVHSETTPPSDTASAAPEAEAGGDAEGTTPASVAPVREEAGGPRAPEASVAPTPEASRHELTTLRIVQIAIPACIIACVVLGSCACCLARRCRRRHYRPSRIYTPPPSSASSISAVNEAALARLGDELKRVPESPRRSKRRPSQTMVPSLTAISEESEVPAIVALDGSPRRPGGTERR</sequence>
<dbReference type="GO" id="GO:0055036">
    <property type="term" value="C:virion membrane"/>
    <property type="evidence" value="ECO:0007669"/>
    <property type="project" value="UniProtKB-SubCell"/>
</dbReference>
<keyword evidence="20" id="KW-1185">Reference proteome</keyword>
<feature type="transmembrane region" description="Helical" evidence="18">
    <location>
        <begin position="283"/>
        <end position="303"/>
    </location>
</feature>
<evidence type="ECO:0000256" key="16">
    <source>
        <dbReference type="ARBA" id="ARBA00025134"/>
    </source>
</evidence>
<evidence type="ECO:0000256" key="1">
    <source>
        <dbReference type="ARBA" id="ARBA00004136"/>
    </source>
</evidence>
<keyword evidence="7" id="KW-1032">Host cell membrane</keyword>
<evidence type="ECO:0000256" key="7">
    <source>
        <dbReference type="ARBA" id="ARBA00022511"/>
    </source>
</evidence>
<evidence type="ECO:0000313" key="20">
    <source>
        <dbReference type="Proteomes" id="UP000679841"/>
    </source>
</evidence>
<feature type="region of interest" description="Disordered" evidence="17">
    <location>
        <begin position="340"/>
        <end position="392"/>
    </location>
</feature>
<gene>
    <name evidence="19" type="primary">US6</name>
</gene>
<accession>A0A1X9WGI2</accession>
<protein>
    <recommendedName>
        <fullName evidence="6">Envelope glycoprotein I</fullName>
    </recommendedName>
</protein>
<feature type="compositionally biased region" description="Basic and acidic residues" evidence="17">
    <location>
        <begin position="171"/>
        <end position="182"/>
    </location>
</feature>
<dbReference type="Proteomes" id="UP000679841">
    <property type="component" value="Segment"/>
</dbReference>
<keyword evidence="11" id="KW-1043">Host membrane</keyword>
<dbReference type="GO" id="GO:0019031">
    <property type="term" value="C:viral envelope"/>
    <property type="evidence" value="ECO:0007669"/>
    <property type="project" value="UniProtKB-KW"/>
</dbReference>
<keyword evidence="9" id="KW-1040">Host Golgi apparatus</keyword>
<evidence type="ECO:0000256" key="6">
    <source>
        <dbReference type="ARBA" id="ARBA00013983"/>
    </source>
</evidence>
<dbReference type="GO" id="GO:0044156">
    <property type="term" value="C:host cell junction"/>
    <property type="evidence" value="ECO:0007669"/>
    <property type="project" value="UniProtKB-SubCell"/>
</dbReference>
<evidence type="ECO:0000256" key="8">
    <source>
        <dbReference type="ARBA" id="ARBA00022692"/>
    </source>
</evidence>
<evidence type="ECO:0000256" key="11">
    <source>
        <dbReference type="ARBA" id="ARBA00022870"/>
    </source>
</evidence>
<keyword evidence="14 18" id="KW-0472">Membrane</keyword>
<dbReference type="EMBL" id="KY628970">
    <property type="protein sequence ID" value="ARS01853.1"/>
    <property type="molecule type" value="Genomic_DNA"/>
</dbReference>
<dbReference type="InterPro" id="IPR002874">
    <property type="entry name" value="Herpes_gI"/>
</dbReference>
<comment type="subcellular location">
    <subcellularLocation>
        <location evidence="1">Host Golgi apparatus</location>
    </subcellularLocation>
    <subcellularLocation>
        <location evidence="2">Host cell junction</location>
    </subcellularLocation>
    <subcellularLocation>
        <location evidence="4">Host cell membrane</location>
        <topology evidence="4">Single-pass type I membrane protein</topology>
    </subcellularLocation>
    <subcellularLocation>
        <location evidence="3">Virion membrane</location>
        <topology evidence="3">Single-pass membrane protein</topology>
    </subcellularLocation>
</comment>
<keyword evidence="10" id="KW-0946">Virion</keyword>
<evidence type="ECO:0000256" key="14">
    <source>
        <dbReference type="ARBA" id="ARBA00023136"/>
    </source>
</evidence>
<keyword evidence="18" id="KW-1133">Transmembrane helix</keyword>
<feature type="compositionally biased region" description="Polar residues" evidence="17">
    <location>
        <begin position="358"/>
        <end position="368"/>
    </location>
</feature>
<evidence type="ECO:0000256" key="3">
    <source>
        <dbReference type="ARBA" id="ARBA00004381"/>
    </source>
</evidence>
<evidence type="ECO:0000256" key="9">
    <source>
        <dbReference type="ARBA" id="ARBA00022812"/>
    </source>
</evidence>
<proteinExistence type="inferred from homology"/>
<evidence type="ECO:0000256" key="2">
    <source>
        <dbReference type="ARBA" id="ARBA00004315"/>
    </source>
</evidence>
<keyword evidence="12 19" id="KW-0261">Viral envelope protein</keyword>
<feature type="compositionally biased region" description="Low complexity" evidence="17">
    <location>
        <begin position="213"/>
        <end position="245"/>
    </location>
</feature>
<comment type="similarity">
    <text evidence="5">Belongs to the alphaherpesvirinae glycoprotein I family.</text>
</comment>
<evidence type="ECO:0000256" key="5">
    <source>
        <dbReference type="ARBA" id="ARBA00005825"/>
    </source>
</evidence>
<evidence type="ECO:0000256" key="13">
    <source>
        <dbReference type="ARBA" id="ARBA00023081"/>
    </source>
</evidence>